<feature type="coiled-coil region" evidence="4">
    <location>
        <begin position="222"/>
        <end position="249"/>
    </location>
</feature>
<evidence type="ECO:0000259" key="6">
    <source>
        <dbReference type="PROSITE" id="PS50089"/>
    </source>
</evidence>
<dbReference type="InterPro" id="IPR001841">
    <property type="entry name" value="Znf_RING"/>
</dbReference>
<protein>
    <recommendedName>
        <fullName evidence="6">RING-type domain-containing protein</fullName>
    </recommendedName>
</protein>
<dbReference type="AlphaFoldDB" id="A0AAV5WGS3"/>
<evidence type="ECO:0000313" key="8">
    <source>
        <dbReference type="Proteomes" id="UP001432322"/>
    </source>
</evidence>
<sequence length="572" mass="63343">LAIRMSAPSSDQSMNCDSCHRSLSSPQNRGFLGTMLGCGHVICYRCRPTNGSFGVEACSTCNLLKKSQVSSTVQHSPSTPVTSMPHPIVKCDSCRRNLTTPREINLSLLECQHSVCELCRNGNVAASGRVWCPPCSRLSACANQPSQQNDDQSSHSGKQNTGGRNLTCEDICTEPSNLLCPCGEMICSECARRSHPGHFPYEELFSVDDRTAIEMERITQLRESLMAEKEETIMRKTEIENEMESAKREIATVFAVIIAQAISRCLDLMSQTAKVGMVRCKGHIDHMTAINRTLVKIKTAMEMDKRNKRTRDVDLRLSMSKNSLTFSRSVQHTYSMQQTIEAPKLVVCFSTDIDDVISRISNVGRVITTNLINKSRKQQQVLTFPTPIVSSIRLMADHCAAAFSLFNKALSDHALKKRITYTDANFTSIALAVAPIVKLPSVAKSISILTVDYADTVDGTIDHPRYLLARAHYETKRSADRVGKTLPGCPKGLKPIRSYEQKAPLKVTDDSDQPGPSSRKRVKVEEEEVDGLKQMEDLRSFAEVCDQAIKLEDAVDAEINNDVKFEVDEGVG</sequence>
<gene>
    <name evidence="7" type="ORF">PFISCL1PPCAC_21524</name>
</gene>
<organism evidence="7 8">
    <name type="scientific">Pristionchus fissidentatus</name>
    <dbReference type="NCBI Taxonomy" id="1538716"/>
    <lineage>
        <taxon>Eukaryota</taxon>
        <taxon>Metazoa</taxon>
        <taxon>Ecdysozoa</taxon>
        <taxon>Nematoda</taxon>
        <taxon>Chromadorea</taxon>
        <taxon>Rhabditida</taxon>
        <taxon>Rhabditina</taxon>
        <taxon>Diplogasteromorpha</taxon>
        <taxon>Diplogasteroidea</taxon>
        <taxon>Neodiplogasteridae</taxon>
        <taxon>Pristionchus</taxon>
    </lineage>
</organism>
<evidence type="ECO:0000256" key="3">
    <source>
        <dbReference type="PROSITE-ProRule" id="PRU00175"/>
    </source>
</evidence>
<feature type="domain" description="RING-type" evidence="6">
    <location>
        <begin position="91"/>
        <end position="136"/>
    </location>
</feature>
<evidence type="ECO:0000256" key="1">
    <source>
        <dbReference type="ARBA" id="ARBA00022771"/>
    </source>
</evidence>
<reference evidence="7" key="1">
    <citation type="submission" date="2023-10" db="EMBL/GenBank/DDBJ databases">
        <title>Genome assembly of Pristionchus species.</title>
        <authorList>
            <person name="Yoshida K."/>
            <person name="Sommer R.J."/>
        </authorList>
    </citation>
    <scope>NUCLEOTIDE SEQUENCE</scope>
    <source>
        <strain evidence="7">RS5133</strain>
    </source>
</reference>
<dbReference type="SMART" id="SM00184">
    <property type="entry name" value="RING"/>
    <property type="match status" value="2"/>
</dbReference>
<evidence type="ECO:0000256" key="2">
    <source>
        <dbReference type="ARBA" id="ARBA00022833"/>
    </source>
</evidence>
<keyword evidence="1 3" id="KW-0479">Metal-binding</keyword>
<proteinExistence type="predicted"/>
<evidence type="ECO:0000256" key="5">
    <source>
        <dbReference type="SAM" id="MobiDB-lite"/>
    </source>
</evidence>
<keyword evidence="4" id="KW-0175">Coiled coil</keyword>
<dbReference type="EMBL" id="BTSY01000005">
    <property type="protein sequence ID" value="GMT30227.1"/>
    <property type="molecule type" value="Genomic_DNA"/>
</dbReference>
<keyword evidence="8" id="KW-1185">Reference proteome</keyword>
<evidence type="ECO:0000313" key="7">
    <source>
        <dbReference type="EMBL" id="GMT30227.1"/>
    </source>
</evidence>
<feature type="region of interest" description="Disordered" evidence="5">
    <location>
        <begin position="500"/>
        <end position="528"/>
    </location>
</feature>
<keyword evidence="1 3" id="KW-0863">Zinc-finger</keyword>
<evidence type="ECO:0000256" key="4">
    <source>
        <dbReference type="SAM" id="Coils"/>
    </source>
</evidence>
<dbReference type="GO" id="GO:0008270">
    <property type="term" value="F:zinc ion binding"/>
    <property type="evidence" value="ECO:0007669"/>
    <property type="project" value="UniProtKB-KW"/>
</dbReference>
<keyword evidence="2" id="KW-0862">Zinc</keyword>
<accession>A0AAV5WGS3</accession>
<feature type="non-terminal residue" evidence="7">
    <location>
        <position position="1"/>
    </location>
</feature>
<dbReference type="Proteomes" id="UP001432322">
    <property type="component" value="Unassembled WGS sequence"/>
</dbReference>
<comment type="caution">
    <text evidence="7">The sequence shown here is derived from an EMBL/GenBank/DDBJ whole genome shotgun (WGS) entry which is preliminary data.</text>
</comment>
<name>A0AAV5WGS3_9BILA</name>
<dbReference type="PROSITE" id="PS50089">
    <property type="entry name" value="ZF_RING_2"/>
    <property type="match status" value="1"/>
</dbReference>